<sequence length="123" mass="14273">MLRASSPPEDRRSLSLLRDDNQDLIIPNVFIPNMLSFRSQASGIFCHPEVKRGILIRLILSELARQIHQKHPHFMANQRIKITHQKEASLIIIAWTPILTMKTKKPMQPSWNVFFLSLHVINT</sequence>
<name>A0A450XQ95_9GAMM</name>
<dbReference type="EMBL" id="CAADFO010000085">
    <property type="protein sequence ID" value="VFK31492.1"/>
    <property type="molecule type" value="Genomic_DNA"/>
</dbReference>
<gene>
    <name evidence="1" type="ORF">BECKMB1821G_GA0114241_108513</name>
</gene>
<evidence type="ECO:0000313" key="1">
    <source>
        <dbReference type="EMBL" id="VFK31492.1"/>
    </source>
</evidence>
<proteinExistence type="predicted"/>
<reference evidence="1" key="1">
    <citation type="submission" date="2019-02" db="EMBL/GenBank/DDBJ databases">
        <authorList>
            <person name="Gruber-Vodicka R. H."/>
            <person name="Seah K. B. B."/>
        </authorList>
    </citation>
    <scope>NUCLEOTIDE SEQUENCE</scope>
    <source>
        <strain evidence="1">BECK_BZ197</strain>
    </source>
</reference>
<protein>
    <submittedName>
        <fullName evidence="1">Uncharacterized protein</fullName>
    </submittedName>
</protein>
<dbReference type="AlphaFoldDB" id="A0A450XQ95"/>
<accession>A0A450XQ95</accession>
<organism evidence="1">
    <name type="scientific">Candidatus Kentrum sp. MB</name>
    <dbReference type="NCBI Taxonomy" id="2138164"/>
    <lineage>
        <taxon>Bacteria</taxon>
        <taxon>Pseudomonadati</taxon>
        <taxon>Pseudomonadota</taxon>
        <taxon>Gammaproteobacteria</taxon>
        <taxon>Candidatus Kentrum</taxon>
    </lineage>
</organism>